<dbReference type="AlphaFoldDB" id="A0A0F4XIY8"/>
<dbReference type="OrthoDB" id="7004303at2"/>
<gene>
    <name evidence="1" type="ORF">VP02_21405</name>
</gene>
<comment type="caution">
    <text evidence="1">The sequence shown here is derived from an EMBL/GenBank/DDBJ whole genome shotgun (WGS) entry which is preliminary data.</text>
</comment>
<evidence type="ECO:0000313" key="2">
    <source>
        <dbReference type="Proteomes" id="UP000033662"/>
    </source>
</evidence>
<sequence length="220" mass="25312">MNLETFVERLNTYDMQRDRTRIIADLRQLAQNRCLLSDHLYTTLQRDGFSTRNSLYNAYGFVLHKNDSFTLRLGFWSPVKTHDESETFIYDLNHSHDFDIYAVGYSGDGYTTLVRELLDDLPLQKGKRPRLGKERRLKLAPGEVLYMPALREIHKQIAPNSMSASLSLLVHPERLDKIDEAWCFDKDYIPLYPGVAAQETALFTETLSLLHAGSHSLSSN</sequence>
<name>A0A0F4XIY8_9PSED</name>
<proteinExistence type="predicted"/>
<dbReference type="Proteomes" id="UP000033662">
    <property type="component" value="Unassembled WGS sequence"/>
</dbReference>
<protein>
    <submittedName>
        <fullName evidence="1">Transposase</fullName>
    </submittedName>
</protein>
<reference evidence="1 2" key="1">
    <citation type="submission" date="2015-03" db="EMBL/GenBank/DDBJ databases">
        <title>Pseudomonas fluorescens 1855-344 Genome sequencing and assembly.</title>
        <authorList>
            <person name="Eng W.W.H."/>
            <person name="Gan H.M."/>
            <person name="Savka M.A."/>
        </authorList>
    </citation>
    <scope>NUCLEOTIDE SEQUENCE [LARGE SCALE GENOMIC DNA]</scope>
    <source>
        <strain evidence="1 2">1855-344</strain>
    </source>
</reference>
<dbReference type="PATRIC" id="fig|132476.4.peg.2942"/>
<evidence type="ECO:0000313" key="1">
    <source>
        <dbReference type="EMBL" id="KKA05845.1"/>
    </source>
</evidence>
<accession>A0A0F4XIY8</accession>
<organism evidence="1 2">
    <name type="scientific">Pseudomonas kilonensis</name>
    <dbReference type="NCBI Taxonomy" id="132476"/>
    <lineage>
        <taxon>Bacteria</taxon>
        <taxon>Pseudomonadati</taxon>
        <taxon>Pseudomonadota</taxon>
        <taxon>Gammaproteobacteria</taxon>
        <taxon>Pseudomonadales</taxon>
        <taxon>Pseudomonadaceae</taxon>
        <taxon>Pseudomonas</taxon>
    </lineage>
</organism>
<dbReference type="EMBL" id="JZXC01000023">
    <property type="protein sequence ID" value="KKA05845.1"/>
    <property type="molecule type" value="Genomic_DNA"/>
</dbReference>